<name>A0A8S4A4L8_9EUPU</name>
<dbReference type="EMBL" id="CAJHNH020008575">
    <property type="protein sequence ID" value="CAG5136823.1"/>
    <property type="molecule type" value="Genomic_DNA"/>
</dbReference>
<comment type="caution">
    <text evidence="1">The sequence shown here is derived from an EMBL/GenBank/DDBJ whole genome shotgun (WGS) entry which is preliminary data.</text>
</comment>
<protein>
    <submittedName>
        <fullName evidence="1">Uncharacterized protein</fullName>
    </submittedName>
</protein>
<dbReference type="AlphaFoldDB" id="A0A8S4A4L8"/>
<sequence>MSTVFTSPVAAGNEGNPWRFSPCSIKSIKAFLDEVTCTLPEHTSRIHQLPMPSESNRAGQVLFRNAQCVLAFQDSRSSFCQSIQMQNGGLNSLCGGMYCSIPGDWMGACQTVVPQEFTPCGTGK</sequence>
<dbReference type="Proteomes" id="UP000678393">
    <property type="component" value="Unassembled WGS sequence"/>
</dbReference>
<feature type="non-terminal residue" evidence="1">
    <location>
        <position position="124"/>
    </location>
</feature>
<organism evidence="1 2">
    <name type="scientific">Candidula unifasciata</name>
    <dbReference type="NCBI Taxonomy" id="100452"/>
    <lineage>
        <taxon>Eukaryota</taxon>
        <taxon>Metazoa</taxon>
        <taxon>Spiralia</taxon>
        <taxon>Lophotrochozoa</taxon>
        <taxon>Mollusca</taxon>
        <taxon>Gastropoda</taxon>
        <taxon>Heterobranchia</taxon>
        <taxon>Euthyneura</taxon>
        <taxon>Panpulmonata</taxon>
        <taxon>Eupulmonata</taxon>
        <taxon>Stylommatophora</taxon>
        <taxon>Helicina</taxon>
        <taxon>Helicoidea</taxon>
        <taxon>Geomitridae</taxon>
        <taxon>Candidula</taxon>
    </lineage>
</organism>
<reference evidence="1" key="1">
    <citation type="submission" date="2021-04" db="EMBL/GenBank/DDBJ databases">
        <authorList>
            <consortium name="Molecular Ecology Group"/>
        </authorList>
    </citation>
    <scope>NUCLEOTIDE SEQUENCE</scope>
</reference>
<keyword evidence="2" id="KW-1185">Reference proteome</keyword>
<accession>A0A8S4A4L8</accession>
<gene>
    <name evidence="1" type="ORF">CUNI_LOCUS22381</name>
</gene>
<evidence type="ECO:0000313" key="1">
    <source>
        <dbReference type="EMBL" id="CAG5136823.1"/>
    </source>
</evidence>
<evidence type="ECO:0000313" key="2">
    <source>
        <dbReference type="Proteomes" id="UP000678393"/>
    </source>
</evidence>
<proteinExistence type="predicted"/>
<dbReference type="Gene3D" id="3.40.1620.60">
    <property type="match status" value="1"/>
</dbReference>
<dbReference type="OrthoDB" id="6150789at2759"/>